<protein>
    <submittedName>
        <fullName evidence="1">Uncharacterized protein</fullName>
    </submittedName>
</protein>
<evidence type="ECO:0000313" key="1">
    <source>
        <dbReference type="EMBL" id="ATQ67796.1"/>
    </source>
</evidence>
<organism evidence="1 2">
    <name type="scientific">Methylosinus trichosporium (strain ATCC 35070 / NCIMB 11131 / UNIQEM 75 / OB3b)</name>
    <dbReference type="NCBI Taxonomy" id="595536"/>
    <lineage>
        <taxon>Bacteria</taxon>
        <taxon>Pseudomonadati</taxon>
        <taxon>Pseudomonadota</taxon>
        <taxon>Alphaproteobacteria</taxon>
        <taxon>Hyphomicrobiales</taxon>
        <taxon>Methylocystaceae</taxon>
        <taxon>Methylosinus</taxon>
    </lineage>
</organism>
<dbReference type="EMBL" id="CP023737">
    <property type="protein sequence ID" value="ATQ67796.1"/>
    <property type="molecule type" value="Genomic_DNA"/>
</dbReference>
<reference evidence="2" key="1">
    <citation type="submission" date="2017-10" db="EMBL/GenBank/DDBJ databases">
        <title>Completed PacBio SMRT sequence of Methylosinus trichosporium OB3b reveals presence of a third large plasmid.</title>
        <authorList>
            <person name="Charles T.C."/>
            <person name="Lynch M.D.J."/>
            <person name="Heil J.R."/>
            <person name="Cheng J."/>
        </authorList>
    </citation>
    <scope>NUCLEOTIDE SEQUENCE [LARGE SCALE GENOMIC DNA]</scope>
    <source>
        <strain evidence="2">OB3b</strain>
    </source>
</reference>
<accession>A0A2D2CYK7</accession>
<dbReference type="RefSeq" id="WP_003611108.1">
    <property type="nucleotide sequence ID" value="NZ_ADVE02000001.1"/>
</dbReference>
<dbReference type="KEGG" id="mtw:CQW49_07740"/>
<dbReference type="Proteomes" id="UP000230709">
    <property type="component" value="Chromosome"/>
</dbReference>
<proteinExistence type="predicted"/>
<sequence>MKRSEDPHEKLIQRLAELSLMLAARLAQAGRDKDIAVCRQAFLGDIGEAAKPTRYADGMARMMAFFDKIERGDREMIDHWRNPPQPKPPR</sequence>
<keyword evidence="2" id="KW-1185">Reference proteome</keyword>
<dbReference type="STRING" id="595536.GCA_000178815_03605"/>
<gene>
    <name evidence="1" type="ORF">CQW49_07740</name>
</gene>
<evidence type="ECO:0000313" key="2">
    <source>
        <dbReference type="Proteomes" id="UP000230709"/>
    </source>
</evidence>
<name>A0A2D2CYK7_METT3</name>
<dbReference type="AlphaFoldDB" id="A0A2D2CYK7"/>